<dbReference type="AlphaFoldDB" id="A0AAE4RJF6"/>
<dbReference type="Proteomes" id="UP001187143">
    <property type="component" value="Unassembled WGS sequence"/>
</dbReference>
<dbReference type="RefSeq" id="WP_008264005.1">
    <property type="nucleotide sequence ID" value="NZ_CP023150.1"/>
</dbReference>
<protein>
    <submittedName>
        <fullName evidence="3">Zf-TFIIB domain-containing protein</fullName>
    </submittedName>
</protein>
<evidence type="ECO:0000313" key="4">
    <source>
        <dbReference type="Proteomes" id="UP001187143"/>
    </source>
</evidence>
<evidence type="ECO:0000313" key="3">
    <source>
        <dbReference type="EMBL" id="MDV7016007.1"/>
    </source>
</evidence>
<organism evidence="3 4">
    <name type="scientific">Mycobacterium intracellulare</name>
    <dbReference type="NCBI Taxonomy" id="1767"/>
    <lineage>
        <taxon>Bacteria</taxon>
        <taxon>Bacillati</taxon>
        <taxon>Actinomycetota</taxon>
        <taxon>Actinomycetes</taxon>
        <taxon>Mycobacteriales</taxon>
        <taxon>Mycobacteriaceae</taxon>
        <taxon>Mycobacterium</taxon>
        <taxon>Mycobacterium avium complex (MAC)</taxon>
    </lineage>
</organism>
<proteinExistence type="predicted"/>
<feature type="compositionally biased region" description="Basic residues" evidence="1">
    <location>
        <begin position="91"/>
        <end position="102"/>
    </location>
</feature>
<gene>
    <name evidence="3" type="ORF">R4F53_27480</name>
</gene>
<reference evidence="3" key="1">
    <citation type="submission" date="2023-10" db="EMBL/GenBank/DDBJ databases">
        <title>Characterization and genome sequence of Mycobacterium intracellulare ABSURDO, a novel pathogenic isolate with three colony morphotypes that vary in growth and acid-fastness.</title>
        <authorList>
            <person name="Jude B.A."/>
            <person name="Robinson R.T."/>
        </authorList>
    </citation>
    <scope>NUCLEOTIDE SEQUENCE</scope>
    <source>
        <strain evidence="3">ABSURDO Component B</strain>
    </source>
</reference>
<name>A0AAE4RJF6_MYCIT</name>
<dbReference type="InterPro" id="IPR027392">
    <property type="entry name" value="TF_Znf"/>
</dbReference>
<feature type="region of interest" description="Disordered" evidence="1">
    <location>
        <begin position="53"/>
        <end position="102"/>
    </location>
</feature>
<evidence type="ECO:0000256" key="1">
    <source>
        <dbReference type="SAM" id="MobiDB-lite"/>
    </source>
</evidence>
<feature type="domain" description="Transcription factor zinc-finger" evidence="2">
    <location>
        <begin position="7"/>
        <end position="46"/>
    </location>
</feature>
<sequence>MSDTTMICPRCGADMESYARAGVEINRCTGCRGVFLDRGNLEQLIDAETAYYQQQAPPAPPPPRYQPGYGQQAYNPPPSRPYYGDHDEHHGGHHGGYHGWRH</sequence>
<dbReference type="Pfam" id="PF13453">
    <property type="entry name" value="Zn_ribbon_TFIIB"/>
    <property type="match status" value="1"/>
</dbReference>
<accession>A0AAE4RJF6</accession>
<evidence type="ECO:0000259" key="2">
    <source>
        <dbReference type="Pfam" id="PF13453"/>
    </source>
</evidence>
<comment type="caution">
    <text evidence="3">The sequence shown here is derived from an EMBL/GenBank/DDBJ whole genome shotgun (WGS) entry which is preliminary data.</text>
</comment>
<dbReference type="EMBL" id="JAWLLD010000058">
    <property type="protein sequence ID" value="MDV7016007.1"/>
    <property type="molecule type" value="Genomic_DNA"/>
</dbReference>